<dbReference type="EMBL" id="MN739658">
    <property type="protein sequence ID" value="QHT18618.1"/>
    <property type="molecule type" value="Genomic_DNA"/>
</dbReference>
<name>A0A6C0DNW5_9ZZZZ</name>
<dbReference type="AlphaFoldDB" id="A0A6C0DNW5"/>
<evidence type="ECO:0000313" key="1">
    <source>
        <dbReference type="EMBL" id="QHT18618.1"/>
    </source>
</evidence>
<reference evidence="1" key="1">
    <citation type="journal article" date="2020" name="Nature">
        <title>Giant virus diversity and host interactions through global metagenomics.</title>
        <authorList>
            <person name="Schulz F."/>
            <person name="Roux S."/>
            <person name="Paez-Espino D."/>
            <person name="Jungbluth S."/>
            <person name="Walsh D.A."/>
            <person name="Denef V.J."/>
            <person name="McMahon K.D."/>
            <person name="Konstantinidis K.T."/>
            <person name="Eloe-Fadrosh E.A."/>
            <person name="Kyrpides N.C."/>
            <person name="Woyke T."/>
        </authorList>
    </citation>
    <scope>NUCLEOTIDE SEQUENCE</scope>
    <source>
        <strain evidence="1">GVMAG-M-3300023174-47</strain>
    </source>
</reference>
<proteinExistence type="predicted"/>
<sequence>MDNQFDTLSRTYHDNYLQYATTGKESYKKAYEAAEDGLQSIIDSLSKQVHDNTTSINDALGSNAKSMFADKQDALNNIGIEIHKQRDRVTAAQMRQPPPPVPFSHQTQYNLIGVLLVTIVLLQVF</sequence>
<accession>A0A6C0DNW5</accession>
<organism evidence="1">
    <name type="scientific">viral metagenome</name>
    <dbReference type="NCBI Taxonomy" id="1070528"/>
    <lineage>
        <taxon>unclassified sequences</taxon>
        <taxon>metagenomes</taxon>
        <taxon>organismal metagenomes</taxon>
    </lineage>
</organism>
<protein>
    <submittedName>
        <fullName evidence="1">Uncharacterized protein</fullName>
    </submittedName>
</protein>